<dbReference type="InterPro" id="IPR006597">
    <property type="entry name" value="Sel1-like"/>
</dbReference>
<dbReference type="Gene3D" id="1.25.40.10">
    <property type="entry name" value="Tetratricopeptide repeat domain"/>
    <property type="match status" value="2"/>
</dbReference>
<feature type="compositionally biased region" description="Polar residues" evidence="1">
    <location>
        <begin position="394"/>
        <end position="411"/>
    </location>
</feature>
<dbReference type="Pfam" id="PF08238">
    <property type="entry name" value="Sel1"/>
    <property type="match status" value="3"/>
</dbReference>
<organism evidence="2 3">
    <name type="scientific">Photobacterium lutimaris</name>
    <dbReference type="NCBI Taxonomy" id="388278"/>
    <lineage>
        <taxon>Bacteria</taxon>
        <taxon>Pseudomonadati</taxon>
        <taxon>Pseudomonadota</taxon>
        <taxon>Gammaproteobacteria</taxon>
        <taxon>Vibrionales</taxon>
        <taxon>Vibrionaceae</taxon>
        <taxon>Photobacterium</taxon>
    </lineage>
</organism>
<dbReference type="SUPFAM" id="SSF81901">
    <property type="entry name" value="HCP-like"/>
    <property type="match status" value="1"/>
</dbReference>
<dbReference type="PANTHER" id="PTHR11102">
    <property type="entry name" value="SEL-1-LIKE PROTEIN"/>
    <property type="match status" value="1"/>
</dbReference>
<name>A0A2T3IYD4_9GAMM</name>
<reference evidence="2 3" key="1">
    <citation type="submission" date="2018-03" db="EMBL/GenBank/DDBJ databases">
        <title>Whole genome sequencing of Histamine producing bacteria.</title>
        <authorList>
            <person name="Butler K."/>
        </authorList>
    </citation>
    <scope>NUCLEOTIDE SEQUENCE [LARGE SCALE GENOMIC DNA]</scope>
    <source>
        <strain evidence="2 3">JCM 13586</strain>
    </source>
</reference>
<feature type="region of interest" description="Disordered" evidence="1">
    <location>
        <begin position="377"/>
        <end position="411"/>
    </location>
</feature>
<accession>A0A2T3IYD4</accession>
<dbReference type="Proteomes" id="UP000241222">
    <property type="component" value="Unassembled WGS sequence"/>
</dbReference>
<evidence type="ECO:0000313" key="2">
    <source>
        <dbReference type="EMBL" id="PSU33607.1"/>
    </source>
</evidence>
<evidence type="ECO:0000313" key="3">
    <source>
        <dbReference type="Proteomes" id="UP000241222"/>
    </source>
</evidence>
<dbReference type="InterPro" id="IPR050767">
    <property type="entry name" value="Sel1_AlgK"/>
</dbReference>
<feature type="compositionally biased region" description="Low complexity" evidence="1">
    <location>
        <begin position="380"/>
        <end position="393"/>
    </location>
</feature>
<proteinExistence type="predicted"/>
<comment type="caution">
    <text evidence="2">The sequence shown here is derived from an EMBL/GenBank/DDBJ whole genome shotgun (WGS) entry which is preliminary data.</text>
</comment>
<dbReference type="AlphaFoldDB" id="A0A2T3IYD4"/>
<sequence>MPYLMVVTGLSAGLLAWILYRVFASRGKQQQLLAEKRQKEARYQLVLEKAKIAEREDKIFKAQTGHVSSQLSLAKEYELTNVREAINWYEKAAKQDNIIAQNALARLCRSDIDDPDGEAKSRYWELVIKAKRGEAKELFELGLVLIRGQGTDIDVESGLEKVLEAADKQLIAAMLFLGDWYLSEFAHPHEPREAFIWRFRAARLEDIDGFMKTAFCYQAGVGVSKDSRRAMYWLERAAERGDGEAQLLVAKMHNRSNMTDAAISYIWYSLAYVNGYSQAKEARDEVVQLLDIDTILAVQNVANKVYKMLKKGDDMPAHTVIHLLDRLYGRKGYRPTDEMLDVLALGELASEMSSLQPAETAQSGELGHNGYTAERVSSETDAVATQATADTPASFSAQSTQSHASISGYQQQPWQASWDSLLSGSETKKDTS</sequence>
<dbReference type="SMART" id="SM00671">
    <property type="entry name" value="SEL1"/>
    <property type="match status" value="4"/>
</dbReference>
<keyword evidence="3" id="KW-1185">Reference proteome</keyword>
<dbReference type="PANTHER" id="PTHR11102:SF160">
    <property type="entry name" value="ERAD-ASSOCIATED E3 UBIQUITIN-PROTEIN LIGASE COMPONENT HRD3"/>
    <property type="match status" value="1"/>
</dbReference>
<dbReference type="InterPro" id="IPR011990">
    <property type="entry name" value="TPR-like_helical_dom_sf"/>
</dbReference>
<dbReference type="OrthoDB" id="6114904at2"/>
<protein>
    <submittedName>
        <fullName evidence="2">Sel1 repeat family protein</fullName>
    </submittedName>
</protein>
<dbReference type="EMBL" id="PYMH01000005">
    <property type="protein sequence ID" value="PSU33607.1"/>
    <property type="molecule type" value="Genomic_DNA"/>
</dbReference>
<dbReference type="RefSeq" id="WP_107349241.1">
    <property type="nucleotide sequence ID" value="NZ_PYMH01000005.1"/>
</dbReference>
<gene>
    <name evidence="2" type="ORF">C9I99_12605</name>
</gene>
<evidence type="ECO:0000256" key="1">
    <source>
        <dbReference type="SAM" id="MobiDB-lite"/>
    </source>
</evidence>